<dbReference type="EMBL" id="CP001157">
    <property type="protein sequence ID" value="ACO79679.1"/>
    <property type="molecule type" value="Genomic_DNA"/>
</dbReference>
<dbReference type="GO" id="GO:0032259">
    <property type="term" value="P:methylation"/>
    <property type="evidence" value="ECO:0007669"/>
    <property type="project" value="UniProtKB-KW"/>
</dbReference>
<dbReference type="EnsemblBacteria" id="ACO79679">
    <property type="protein sequence ID" value="ACO79679"/>
    <property type="gene ID" value="Avin_35300"/>
</dbReference>
<sequence>MIPSEEVSPALDANDLRQITATTLQHYTASAEAFREGTRDHDVRQNIDALLRHIEGPSPFIILDFGCGPGRDLKAFRALGHQPIGLDGCPRFAEMARTDSGCEVWQQDFLRLDLPTGRFDGIFANASLFHVPTQELSQVLGKLYAALKPGGVLFSSNPRGHNEEGWNGNRYGSYHDLDAWRRYLNAAGFVELEHYYRPSDLPCEQQPWLASVWRKPGL</sequence>
<keyword evidence="5" id="KW-1185">Reference proteome</keyword>
<dbReference type="GO" id="GO:0008168">
    <property type="term" value="F:methyltransferase activity"/>
    <property type="evidence" value="ECO:0007669"/>
    <property type="project" value="UniProtKB-KW"/>
</dbReference>
<reference evidence="4 5" key="1">
    <citation type="journal article" date="2009" name="J. Bacteriol.">
        <title>Genome sequence of Azotobacter vinelandii, an obligate aerobe specialized to support diverse anaerobic metabolic processes.</title>
        <authorList>
            <person name="Setubal J.C."/>
            <person name="dos Santos P."/>
            <person name="Goldman B.S."/>
            <person name="Ertesvag H."/>
            <person name="Espin G."/>
            <person name="Rubio L.M."/>
            <person name="Valla S."/>
            <person name="Almeida N.F."/>
            <person name="Balasubramanian D."/>
            <person name="Cromes L."/>
            <person name="Curatti L."/>
            <person name="Du Z."/>
            <person name="Godsy E."/>
            <person name="Goodner B."/>
            <person name="Hellner-Burris K."/>
            <person name="Hernandez J.A."/>
            <person name="Houmiel K."/>
            <person name="Imperial J."/>
            <person name="Kennedy C."/>
            <person name="Larson T.J."/>
            <person name="Latreille P."/>
            <person name="Ligon L.S."/>
            <person name="Lu J."/>
            <person name="Maerk M."/>
            <person name="Miller N.M."/>
            <person name="Norton S."/>
            <person name="O'Carroll I.P."/>
            <person name="Paulsen I."/>
            <person name="Raulfs E.C."/>
            <person name="Roemer R."/>
            <person name="Rosser J."/>
            <person name="Segura D."/>
            <person name="Slater S."/>
            <person name="Stricklin S.L."/>
            <person name="Studholme D.J."/>
            <person name="Sun J."/>
            <person name="Viana C.J."/>
            <person name="Wallin E."/>
            <person name="Wang B."/>
            <person name="Wheeler C."/>
            <person name="Zhu H."/>
            <person name="Dean D.R."/>
            <person name="Dixon R."/>
            <person name="Wood D."/>
        </authorList>
    </citation>
    <scope>NUCLEOTIDE SEQUENCE [LARGE SCALE GENOMIC DNA]</scope>
    <source>
        <strain evidence="5">DJ / ATCC BAA-1303</strain>
    </source>
</reference>
<evidence type="ECO:0000313" key="4">
    <source>
        <dbReference type="EMBL" id="ACO79679.1"/>
    </source>
</evidence>
<dbReference type="KEGG" id="avn:Avin_35300"/>
<dbReference type="HOGENOM" id="CLU_057823_2_1_6"/>
<dbReference type="InterPro" id="IPR041698">
    <property type="entry name" value="Methyltransf_25"/>
</dbReference>
<evidence type="ECO:0000313" key="5">
    <source>
        <dbReference type="Proteomes" id="UP000002424"/>
    </source>
</evidence>
<dbReference type="CDD" id="cd02440">
    <property type="entry name" value="AdoMet_MTases"/>
    <property type="match status" value="1"/>
</dbReference>
<dbReference type="PANTHER" id="PTHR43861:SF1">
    <property type="entry name" value="TRANS-ACONITATE 2-METHYLTRANSFERASE"/>
    <property type="match status" value="1"/>
</dbReference>
<name>C1DQP3_AZOVD</name>
<dbReference type="AlphaFoldDB" id="C1DQP3"/>
<evidence type="ECO:0000259" key="3">
    <source>
        <dbReference type="Pfam" id="PF13649"/>
    </source>
</evidence>
<protein>
    <recommendedName>
        <fullName evidence="3">Methyltransferase domain-containing protein</fullName>
    </recommendedName>
</protein>
<dbReference type="STRING" id="322710.Avin_35300"/>
<dbReference type="Proteomes" id="UP000002424">
    <property type="component" value="Chromosome"/>
</dbReference>
<dbReference type="PANTHER" id="PTHR43861">
    <property type="entry name" value="TRANS-ACONITATE 2-METHYLTRANSFERASE-RELATED"/>
    <property type="match status" value="1"/>
</dbReference>
<accession>C1DQP3</accession>
<dbReference type="eggNOG" id="COG0500">
    <property type="taxonomic scope" value="Bacteria"/>
</dbReference>
<dbReference type="OrthoDB" id="9804312at2"/>
<dbReference type="InterPro" id="IPR029063">
    <property type="entry name" value="SAM-dependent_MTases_sf"/>
</dbReference>
<dbReference type="GeneID" id="88186532"/>
<keyword evidence="1" id="KW-0489">Methyltransferase</keyword>
<feature type="domain" description="Methyltransferase" evidence="3">
    <location>
        <begin position="62"/>
        <end position="151"/>
    </location>
</feature>
<organism evidence="4 5">
    <name type="scientific">Azotobacter vinelandii (strain DJ / ATCC BAA-1303)</name>
    <dbReference type="NCBI Taxonomy" id="322710"/>
    <lineage>
        <taxon>Bacteria</taxon>
        <taxon>Pseudomonadati</taxon>
        <taxon>Pseudomonadota</taxon>
        <taxon>Gammaproteobacteria</taxon>
        <taxon>Pseudomonadales</taxon>
        <taxon>Pseudomonadaceae</taxon>
        <taxon>Azotobacter</taxon>
    </lineage>
</organism>
<gene>
    <name evidence="4" type="ordered locus">Avin_35300</name>
</gene>
<dbReference type="Gene3D" id="3.40.50.150">
    <property type="entry name" value="Vaccinia Virus protein VP39"/>
    <property type="match status" value="1"/>
</dbReference>
<evidence type="ECO:0000256" key="1">
    <source>
        <dbReference type="ARBA" id="ARBA00022603"/>
    </source>
</evidence>
<keyword evidence="2" id="KW-0808">Transferase</keyword>
<dbReference type="Pfam" id="PF13649">
    <property type="entry name" value="Methyltransf_25"/>
    <property type="match status" value="1"/>
</dbReference>
<dbReference type="RefSeq" id="WP_012702059.1">
    <property type="nucleotide sequence ID" value="NC_012560.1"/>
</dbReference>
<dbReference type="SUPFAM" id="SSF53335">
    <property type="entry name" value="S-adenosyl-L-methionine-dependent methyltransferases"/>
    <property type="match status" value="1"/>
</dbReference>
<evidence type="ECO:0000256" key="2">
    <source>
        <dbReference type="ARBA" id="ARBA00022679"/>
    </source>
</evidence>
<proteinExistence type="predicted"/>